<dbReference type="AlphaFoldDB" id="A0A2I1R1B2"/>
<dbReference type="EMBL" id="PKJC01000039">
    <property type="protein sequence ID" value="PKZ62912.1"/>
    <property type="molecule type" value="Genomic_DNA"/>
</dbReference>
<dbReference type="Proteomes" id="UP000234662">
    <property type="component" value="Unassembled WGS sequence"/>
</dbReference>
<gene>
    <name evidence="2" type="ORF">CYJ73_24650</name>
</gene>
<feature type="compositionally biased region" description="Low complexity" evidence="1">
    <location>
        <begin position="28"/>
        <end position="40"/>
    </location>
</feature>
<proteinExistence type="predicted"/>
<sequence>PVDETQSPLTWLHNPDTEGSRGPRRRSGASVRGAGSVASGTTVRGAGSVASGTTVRGAGSVDEVDQPTCRRSLADSRGVRSPSASTRSST</sequence>
<evidence type="ECO:0000313" key="3">
    <source>
        <dbReference type="Proteomes" id="UP000234662"/>
    </source>
</evidence>
<evidence type="ECO:0000313" key="2">
    <source>
        <dbReference type="EMBL" id="PKZ62912.1"/>
    </source>
</evidence>
<feature type="region of interest" description="Disordered" evidence="1">
    <location>
        <begin position="1"/>
        <end position="90"/>
    </location>
</feature>
<reference evidence="2 3" key="1">
    <citation type="submission" date="2017-12" db="EMBL/GenBank/DDBJ databases">
        <title>Phylogenetic diversity of female urinary microbiome.</title>
        <authorList>
            <person name="Thomas-White K."/>
            <person name="Wolfe A.J."/>
        </authorList>
    </citation>
    <scope>NUCLEOTIDE SEQUENCE [LARGE SCALE GENOMIC DNA]</scope>
    <source>
        <strain evidence="2 3">UMB0777</strain>
    </source>
</reference>
<accession>A0A2I1R1B2</accession>
<protein>
    <submittedName>
        <fullName evidence="2">Uncharacterized protein</fullName>
    </submittedName>
</protein>
<evidence type="ECO:0000256" key="1">
    <source>
        <dbReference type="SAM" id="MobiDB-lite"/>
    </source>
</evidence>
<feature type="non-terminal residue" evidence="2">
    <location>
        <position position="1"/>
    </location>
</feature>
<organism evidence="2 3">
    <name type="scientific">Gordonia terrae</name>
    <dbReference type="NCBI Taxonomy" id="2055"/>
    <lineage>
        <taxon>Bacteria</taxon>
        <taxon>Bacillati</taxon>
        <taxon>Actinomycetota</taxon>
        <taxon>Actinomycetes</taxon>
        <taxon>Mycobacteriales</taxon>
        <taxon>Gordoniaceae</taxon>
        <taxon>Gordonia</taxon>
    </lineage>
</organism>
<comment type="caution">
    <text evidence="2">The sequence shown here is derived from an EMBL/GenBank/DDBJ whole genome shotgun (WGS) entry which is preliminary data.</text>
</comment>
<name>A0A2I1R1B2_9ACTN</name>